<accession>A0AC34QKT3</accession>
<sequence length="171" mass="19314">MIAIATLENGGITEEELDNLAAIRKPSSPEVEEGQITPDVNQTKPSNPTIPDLDEEEIKALLNKQRPLIPGARPKAPFKSRIRRKEQSDDEDFNPFEEIATRAPPITFQQQRVLTRDQILGVSASKPRHRVGVPHEGEMSEQGWTHPRRRKPYIDIDLTKAHIVQLPIPPE</sequence>
<dbReference type="WBParaSite" id="JU765_v2.g17162.t1">
    <property type="protein sequence ID" value="JU765_v2.g17162.t1"/>
    <property type="gene ID" value="JU765_v2.g17162"/>
</dbReference>
<protein>
    <submittedName>
        <fullName evidence="2">Uncharacterized protein</fullName>
    </submittedName>
</protein>
<name>A0AC34QKT3_9BILA</name>
<evidence type="ECO:0000313" key="2">
    <source>
        <dbReference type="WBParaSite" id="JU765_v2.g17162.t1"/>
    </source>
</evidence>
<reference evidence="2" key="1">
    <citation type="submission" date="2022-11" db="UniProtKB">
        <authorList>
            <consortium name="WormBaseParasite"/>
        </authorList>
    </citation>
    <scope>IDENTIFICATION</scope>
</reference>
<organism evidence="1 2">
    <name type="scientific">Panagrolaimus sp. JU765</name>
    <dbReference type="NCBI Taxonomy" id="591449"/>
    <lineage>
        <taxon>Eukaryota</taxon>
        <taxon>Metazoa</taxon>
        <taxon>Ecdysozoa</taxon>
        <taxon>Nematoda</taxon>
        <taxon>Chromadorea</taxon>
        <taxon>Rhabditida</taxon>
        <taxon>Tylenchina</taxon>
        <taxon>Panagrolaimomorpha</taxon>
        <taxon>Panagrolaimoidea</taxon>
        <taxon>Panagrolaimidae</taxon>
        <taxon>Panagrolaimus</taxon>
    </lineage>
</organism>
<dbReference type="Proteomes" id="UP000887576">
    <property type="component" value="Unplaced"/>
</dbReference>
<evidence type="ECO:0000313" key="1">
    <source>
        <dbReference type="Proteomes" id="UP000887576"/>
    </source>
</evidence>
<proteinExistence type="predicted"/>